<protein>
    <submittedName>
        <fullName evidence="8">Cytochrome P450</fullName>
    </submittedName>
</protein>
<dbReference type="CDD" id="cd11029">
    <property type="entry name" value="CYP107-like"/>
    <property type="match status" value="1"/>
</dbReference>
<dbReference type="PRINTS" id="PR00359">
    <property type="entry name" value="BP450"/>
</dbReference>
<dbReference type="InterPro" id="IPR002397">
    <property type="entry name" value="Cyt_P450_B"/>
</dbReference>
<evidence type="ECO:0000256" key="5">
    <source>
        <dbReference type="ARBA" id="ARBA00023004"/>
    </source>
</evidence>
<dbReference type="GO" id="GO:0020037">
    <property type="term" value="F:heme binding"/>
    <property type="evidence" value="ECO:0007669"/>
    <property type="project" value="InterPro"/>
</dbReference>
<keyword evidence="6 7" id="KW-0503">Monooxygenase</keyword>
<keyword evidence="2 7" id="KW-0349">Heme</keyword>
<dbReference type="GO" id="GO:0004497">
    <property type="term" value="F:monooxygenase activity"/>
    <property type="evidence" value="ECO:0007669"/>
    <property type="project" value="UniProtKB-KW"/>
</dbReference>
<dbReference type="PANTHER" id="PTHR46696:SF1">
    <property type="entry name" value="CYTOCHROME P450 YJIB-RELATED"/>
    <property type="match status" value="1"/>
</dbReference>
<gene>
    <name evidence="8" type="primary">cypA_3</name>
    <name evidence="8" type="ORF">KSF_098650</name>
</gene>
<evidence type="ECO:0000313" key="9">
    <source>
        <dbReference type="Proteomes" id="UP000597444"/>
    </source>
</evidence>
<dbReference type="GO" id="GO:0005506">
    <property type="term" value="F:iron ion binding"/>
    <property type="evidence" value="ECO:0007669"/>
    <property type="project" value="InterPro"/>
</dbReference>
<keyword evidence="4 7" id="KW-0560">Oxidoreductase</keyword>
<dbReference type="EMBL" id="BNJK01000002">
    <property type="protein sequence ID" value="GHO99817.1"/>
    <property type="molecule type" value="Genomic_DNA"/>
</dbReference>
<evidence type="ECO:0000313" key="8">
    <source>
        <dbReference type="EMBL" id="GHO99817.1"/>
    </source>
</evidence>
<dbReference type="InterPro" id="IPR001128">
    <property type="entry name" value="Cyt_P450"/>
</dbReference>
<evidence type="ECO:0000256" key="1">
    <source>
        <dbReference type="ARBA" id="ARBA00010617"/>
    </source>
</evidence>
<sequence>MSETTELHLTSPAFKANPFPAFALVRAEDPVHQIKLSGSQQVWLITRYQDADVVLRDERFVKDRLKHGLASGEQPHLPGPVGKLMNQMMLNADPPDHTRLRQLLALSFTPRLVERWRGRVQEITDELIDAVEGQGAMDMIGQFAFPLPIRVISEMLGVPAKDSAQFRTWSNVIAEAIGDPLALQQAGDQFQAFHTYLLALIEEKRQKPEDSLLSRLIQAETEGDRLSLGELVSMVFLLLIAGHETTVNLIGNGILALLEHPDQMTLLKQNPALIKTAIEEFLRYRGSLMLATPRWASADVLLGGKLIRRGDQVLVALAAANRDGETFTEPDTLDITRQENRHLAFGKGIHYCLGAPLARLEGQIALGTLLRRLPHLRLESDRESLIWRPGSMILGLRHLPVVF</sequence>
<dbReference type="RefSeq" id="WP_220210438.1">
    <property type="nucleotide sequence ID" value="NZ_BNJK01000002.1"/>
</dbReference>
<organism evidence="8 9">
    <name type="scientific">Reticulibacter mediterranei</name>
    <dbReference type="NCBI Taxonomy" id="2778369"/>
    <lineage>
        <taxon>Bacteria</taxon>
        <taxon>Bacillati</taxon>
        <taxon>Chloroflexota</taxon>
        <taxon>Ktedonobacteria</taxon>
        <taxon>Ktedonobacterales</taxon>
        <taxon>Reticulibacteraceae</taxon>
        <taxon>Reticulibacter</taxon>
    </lineage>
</organism>
<name>A0A8J3N602_9CHLR</name>
<reference evidence="8" key="1">
    <citation type="submission" date="2020-10" db="EMBL/GenBank/DDBJ databases">
        <title>Taxonomic study of unclassified bacteria belonging to the class Ktedonobacteria.</title>
        <authorList>
            <person name="Yabe S."/>
            <person name="Wang C.M."/>
            <person name="Zheng Y."/>
            <person name="Sakai Y."/>
            <person name="Cavaletti L."/>
            <person name="Monciardini P."/>
            <person name="Donadio S."/>
        </authorList>
    </citation>
    <scope>NUCLEOTIDE SEQUENCE</scope>
    <source>
        <strain evidence="8">ID150040</strain>
    </source>
</reference>
<keyword evidence="9" id="KW-1185">Reference proteome</keyword>
<dbReference type="InterPro" id="IPR036396">
    <property type="entry name" value="Cyt_P450_sf"/>
</dbReference>
<comment type="caution">
    <text evidence="8">The sequence shown here is derived from an EMBL/GenBank/DDBJ whole genome shotgun (WGS) entry which is preliminary data.</text>
</comment>
<dbReference type="PANTHER" id="PTHR46696">
    <property type="entry name" value="P450, PUTATIVE (EUROFUNG)-RELATED"/>
    <property type="match status" value="1"/>
</dbReference>
<keyword evidence="5 7" id="KW-0408">Iron</keyword>
<evidence type="ECO:0000256" key="7">
    <source>
        <dbReference type="RuleBase" id="RU000461"/>
    </source>
</evidence>
<dbReference type="Pfam" id="PF00067">
    <property type="entry name" value="p450"/>
    <property type="match status" value="1"/>
</dbReference>
<accession>A0A8J3N602</accession>
<keyword evidence="3 7" id="KW-0479">Metal-binding</keyword>
<comment type="similarity">
    <text evidence="1 7">Belongs to the cytochrome P450 family.</text>
</comment>
<dbReference type="PROSITE" id="PS00086">
    <property type="entry name" value="CYTOCHROME_P450"/>
    <property type="match status" value="1"/>
</dbReference>
<dbReference type="GO" id="GO:0016705">
    <property type="term" value="F:oxidoreductase activity, acting on paired donors, with incorporation or reduction of molecular oxygen"/>
    <property type="evidence" value="ECO:0007669"/>
    <property type="project" value="InterPro"/>
</dbReference>
<dbReference type="Gene3D" id="1.10.630.10">
    <property type="entry name" value="Cytochrome P450"/>
    <property type="match status" value="1"/>
</dbReference>
<dbReference type="SUPFAM" id="SSF48264">
    <property type="entry name" value="Cytochrome P450"/>
    <property type="match status" value="1"/>
</dbReference>
<evidence type="ECO:0000256" key="3">
    <source>
        <dbReference type="ARBA" id="ARBA00022723"/>
    </source>
</evidence>
<proteinExistence type="inferred from homology"/>
<evidence type="ECO:0000256" key="4">
    <source>
        <dbReference type="ARBA" id="ARBA00023002"/>
    </source>
</evidence>
<dbReference type="AlphaFoldDB" id="A0A8J3N602"/>
<evidence type="ECO:0000256" key="6">
    <source>
        <dbReference type="ARBA" id="ARBA00023033"/>
    </source>
</evidence>
<dbReference type="Proteomes" id="UP000597444">
    <property type="component" value="Unassembled WGS sequence"/>
</dbReference>
<evidence type="ECO:0000256" key="2">
    <source>
        <dbReference type="ARBA" id="ARBA00022617"/>
    </source>
</evidence>
<dbReference type="InterPro" id="IPR017972">
    <property type="entry name" value="Cyt_P450_CS"/>
</dbReference>
<dbReference type="FunFam" id="1.10.630.10:FF:000018">
    <property type="entry name" value="Cytochrome P450 monooxygenase"/>
    <property type="match status" value="1"/>
</dbReference>